<feature type="active site" description="Nucleophile" evidence="4">
    <location>
        <position position="94"/>
    </location>
</feature>
<proteinExistence type="inferred from homology"/>
<dbReference type="PIRSF" id="PIRSF006278">
    <property type="entry name" value="ACCD_DCysDesulf"/>
    <property type="match status" value="1"/>
</dbReference>
<dbReference type="GO" id="GO:0019148">
    <property type="term" value="F:D-cysteine desulfhydrase activity"/>
    <property type="evidence" value="ECO:0000318"/>
    <property type="project" value="GO_Central"/>
</dbReference>
<accession>A0A7M7RBT6</accession>
<dbReference type="AlphaFoldDB" id="A0A7M7RBT6"/>
<comment type="similarity">
    <text evidence="2">Belongs to the ACC deaminase/D-cysteine desulfhydrase family.</text>
</comment>
<dbReference type="PANTHER" id="PTHR43780:SF2">
    <property type="entry name" value="1-AMINOCYCLOPROPANE-1-CARBOXYLATE DEAMINASE-RELATED"/>
    <property type="match status" value="1"/>
</dbReference>
<feature type="modified residue" description="N6-(pyridoxal phosphate)lysine" evidence="5">
    <location>
        <position position="67"/>
    </location>
</feature>
<sequence>MQKSDYPFLPYEPPSWAANLALIPKFKFQLANLNTPIHKWRLPRTPDDFEVFVKRDDMTGSVLSGNKIRKLEFLLADAVDKGCEVILTCGGVRSNHCRATAISSCQLGLECHLFLWSRTKDLKGQFTGNTLLDRMVGANFYLVPSECSFQKEIYPRMQQLQEHIMKTSGKKCYSIPLGGSNSVGVWGYIDCFNELIKQGLHERFTDIVVASGSTGSVTGLAIGNHLTGNKVKVHGMAVISDAAYFHEEADAILRDLGLQASDGSSGVKAEDIMDIVEGVKGIGYGLSTPEELECIQEVATTTGILVDPCYTGKATYHTMKLMRENPDRFLGKKILFIHTGGWFDLFSGVMSSAIDGKSSAENKVYDWMEMTDKLPFDQ</sequence>
<evidence type="ECO:0000313" key="7">
    <source>
        <dbReference type="EnsemblMetazoa" id="XP_782004"/>
    </source>
</evidence>
<evidence type="ECO:0000256" key="2">
    <source>
        <dbReference type="ARBA" id="ARBA00008639"/>
    </source>
</evidence>
<dbReference type="PANTHER" id="PTHR43780">
    <property type="entry name" value="1-AMINOCYCLOPROPANE-1-CARBOXYLATE DEAMINASE-RELATED"/>
    <property type="match status" value="1"/>
</dbReference>
<evidence type="ECO:0000256" key="4">
    <source>
        <dbReference type="PIRSR" id="PIRSR006278-1"/>
    </source>
</evidence>
<dbReference type="RefSeq" id="XP_782004.4">
    <property type="nucleotide sequence ID" value="XM_776911.5"/>
</dbReference>
<organism evidence="7 8">
    <name type="scientific">Strongylocentrotus purpuratus</name>
    <name type="common">Purple sea urchin</name>
    <dbReference type="NCBI Taxonomy" id="7668"/>
    <lineage>
        <taxon>Eukaryota</taxon>
        <taxon>Metazoa</taxon>
        <taxon>Echinodermata</taxon>
        <taxon>Eleutherozoa</taxon>
        <taxon>Echinozoa</taxon>
        <taxon>Echinoidea</taxon>
        <taxon>Euechinoidea</taxon>
        <taxon>Echinacea</taxon>
        <taxon>Camarodonta</taxon>
        <taxon>Echinidea</taxon>
        <taxon>Strongylocentrotidae</taxon>
        <taxon>Strongylocentrotus</taxon>
    </lineage>
</organism>
<dbReference type="InterPro" id="IPR036052">
    <property type="entry name" value="TrpB-like_PALP_sf"/>
</dbReference>
<protein>
    <recommendedName>
        <fullName evidence="6">Tryptophan synthase beta chain-like PALP domain-containing protein</fullName>
    </recommendedName>
</protein>
<dbReference type="OrthoDB" id="10266364at2759"/>
<reference evidence="8" key="1">
    <citation type="submission" date="2015-02" db="EMBL/GenBank/DDBJ databases">
        <title>Genome sequencing for Strongylocentrotus purpuratus.</title>
        <authorList>
            <person name="Murali S."/>
            <person name="Liu Y."/>
            <person name="Vee V."/>
            <person name="English A."/>
            <person name="Wang M."/>
            <person name="Skinner E."/>
            <person name="Han Y."/>
            <person name="Muzny D.M."/>
            <person name="Worley K.C."/>
            <person name="Gibbs R.A."/>
        </authorList>
    </citation>
    <scope>NUCLEOTIDE SEQUENCE</scope>
</reference>
<dbReference type="FunFam" id="3.40.50.1100:FF:000042">
    <property type="entry name" value="Bifunctional D-cysteine desulfhydrase/1-aminocyclopropane-1-carboxylate deaminase mitochondrial"/>
    <property type="match status" value="1"/>
</dbReference>
<dbReference type="InterPro" id="IPR027278">
    <property type="entry name" value="ACCD_DCysDesulf"/>
</dbReference>
<dbReference type="GeneID" id="576624"/>
<evidence type="ECO:0000256" key="5">
    <source>
        <dbReference type="PIRSR" id="PIRSR006278-2"/>
    </source>
</evidence>
<keyword evidence="8" id="KW-1185">Reference proteome</keyword>
<dbReference type="Proteomes" id="UP000007110">
    <property type="component" value="Unassembled WGS sequence"/>
</dbReference>
<dbReference type="EnsemblMetazoa" id="XM_776911">
    <property type="protein sequence ID" value="XP_782004"/>
    <property type="gene ID" value="LOC576624"/>
</dbReference>
<dbReference type="InterPro" id="IPR001926">
    <property type="entry name" value="TrpB-like_PALP"/>
</dbReference>
<dbReference type="KEGG" id="spu:576624"/>
<evidence type="ECO:0000256" key="1">
    <source>
        <dbReference type="ARBA" id="ARBA00001933"/>
    </source>
</evidence>
<dbReference type="Gene3D" id="3.40.50.1100">
    <property type="match status" value="2"/>
</dbReference>
<dbReference type="OMA" id="YRKLKYN"/>
<dbReference type="SUPFAM" id="SSF53686">
    <property type="entry name" value="Tryptophan synthase beta subunit-like PLP-dependent enzymes"/>
    <property type="match status" value="1"/>
</dbReference>
<feature type="domain" description="Tryptophan synthase beta chain-like PALP" evidence="6">
    <location>
        <begin position="31"/>
        <end position="340"/>
    </location>
</feature>
<evidence type="ECO:0000259" key="6">
    <source>
        <dbReference type="Pfam" id="PF00291"/>
    </source>
</evidence>
<name>A0A7M7RBT6_STRPU</name>
<reference evidence="7" key="2">
    <citation type="submission" date="2021-01" db="UniProtKB">
        <authorList>
            <consortium name="EnsemblMetazoa"/>
        </authorList>
    </citation>
    <scope>IDENTIFICATION</scope>
</reference>
<evidence type="ECO:0000313" key="8">
    <source>
        <dbReference type="Proteomes" id="UP000007110"/>
    </source>
</evidence>
<dbReference type="Pfam" id="PF00291">
    <property type="entry name" value="PALP"/>
    <property type="match status" value="1"/>
</dbReference>
<keyword evidence="3 5" id="KW-0663">Pyridoxal phosphate</keyword>
<comment type="cofactor">
    <cofactor evidence="1">
        <name>pyridoxal 5'-phosphate</name>
        <dbReference type="ChEBI" id="CHEBI:597326"/>
    </cofactor>
</comment>
<evidence type="ECO:0000256" key="3">
    <source>
        <dbReference type="ARBA" id="ARBA00022898"/>
    </source>
</evidence>
<dbReference type="InParanoid" id="A0A7M7RBT6"/>